<accession>A0ABT6X279</accession>
<sequence>MISKKLSAPLMGAALIASSCLAAMVSTSPAMAACPTQKYVKVTNVGGPTHESIGTRVGKRNGSSVTSTLSIALTATKEKSTAWSVGGGASVGWGIATIEAKTNYEVSEKVARGQTWTNTIQVPAGQYGYSEPKVTFQKFSIDEWQEAPNCSQRHLRTIGVIRGILGVTFSECVGREVCTPRP</sequence>
<feature type="chain" id="PRO_5045329200" description="Secreted protein" evidence="1">
    <location>
        <begin position="33"/>
        <end position="182"/>
    </location>
</feature>
<dbReference type="Proteomes" id="UP001241758">
    <property type="component" value="Unassembled WGS sequence"/>
</dbReference>
<gene>
    <name evidence="2" type="ORF">QLQ12_46410</name>
</gene>
<organism evidence="2 3">
    <name type="scientific">Actinoplanes sandaracinus</name>
    <dbReference type="NCBI Taxonomy" id="3045177"/>
    <lineage>
        <taxon>Bacteria</taxon>
        <taxon>Bacillati</taxon>
        <taxon>Actinomycetota</taxon>
        <taxon>Actinomycetes</taxon>
        <taxon>Micromonosporales</taxon>
        <taxon>Micromonosporaceae</taxon>
        <taxon>Actinoplanes</taxon>
    </lineage>
</organism>
<proteinExistence type="predicted"/>
<feature type="signal peptide" evidence="1">
    <location>
        <begin position="1"/>
        <end position="32"/>
    </location>
</feature>
<evidence type="ECO:0008006" key="4">
    <source>
        <dbReference type="Google" id="ProtNLM"/>
    </source>
</evidence>
<keyword evidence="1" id="KW-0732">Signal</keyword>
<dbReference type="PROSITE" id="PS51257">
    <property type="entry name" value="PROKAR_LIPOPROTEIN"/>
    <property type="match status" value="1"/>
</dbReference>
<protein>
    <recommendedName>
        <fullName evidence="4">Secreted protein</fullName>
    </recommendedName>
</protein>
<evidence type="ECO:0000313" key="3">
    <source>
        <dbReference type="Proteomes" id="UP001241758"/>
    </source>
</evidence>
<dbReference type="EMBL" id="JASCTH010000069">
    <property type="protein sequence ID" value="MDI6106024.1"/>
    <property type="molecule type" value="Genomic_DNA"/>
</dbReference>
<evidence type="ECO:0000313" key="2">
    <source>
        <dbReference type="EMBL" id="MDI6106024.1"/>
    </source>
</evidence>
<comment type="caution">
    <text evidence="2">The sequence shown here is derived from an EMBL/GenBank/DDBJ whole genome shotgun (WGS) entry which is preliminary data.</text>
</comment>
<dbReference type="RefSeq" id="WP_282767484.1">
    <property type="nucleotide sequence ID" value="NZ_JASCTH010000069.1"/>
</dbReference>
<name>A0ABT6X279_9ACTN</name>
<keyword evidence="3" id="KW-1185">Reference proteome</keyword>
<reference evidence="2 3" key="1">
    <citation type="submission" date="2023-05" db="EMBL/GenBank/DDBJ databases">
        <title>Actinoplanes sp. NEAU-A12 genome sequencing.</title>
        <authorList>
            <person name="Wang Z.-S."/>
        </authorList>
    </citation>
    <scope>NUCLEOTIDE SEQUENCE [LARGE SCALE GENOMIC DNA]</scope>
    <source>
        <strain evidence="2 3">NEAU-A12</strain>
    </source>
</reference>
<evidence type="ECO:0000256" key="1">
    <source>
        <dbReference type="SAM" id="SignalP"/>
    </source>
</evidence>